<evidence type="ECO:0000313" key="2">
    <source>
        <dbReference type="EMBL" id="GIM63533.1"/>
    </source>
</evidence>
<sequence length="65" mass="7279">MTLRARSQAVARPDQAAEPEPSGLPLYESIGQASLLATPIGQVIPFGPWLQYPFGFLSLERYCWW</sequence>
<organism evidence="2 3">
    <name type="scientific">Actinoplanes auranticolor</name>
    <dbReference type="NCBI Taxonomy" id="47988"/>
    <lineage>
        <taxon>Bacteria</taxon>
        <taxon>Bacillati</taxon>
        <taxon>Actinomycetota</taxon>
        <taxon>Actinomycetes</taxon>
        <taxon>Micromonosporales</taxon>
        <taxon>Micromonosporaceae</taxon>
        <taxon>Actinoplanes</taxon>
    </lineage>
</organism>
<dbReference type="EMBL" id="BOQL01000005">
    <property type="protein sequence ID" value="GIM63533.1"/>
    <property type="molecule type" value="Genomic_DNA"/>
</dbReference>
<feature type="region of interest" description="Disordered" evidence="1">
    <location>
        <begin position="1"/>
        <end position="24"/>
    </location>
</feature>
<dbReference type="AlphaFoldDB" id="A0A919S3S6"/>
<evidence type="ECO:0000256" key="1">
    <source>
        <dbReference type="SAM" id="MobiDB-lite"/>
    </source>
</evidence>
<reference evidence="2" key="1">
    <citation type="submission" date="2021-03" db="EMBL/GenBank/DDBJ databases">
        <title>Whole genome shotgun sequence of Actinoplanes auranticolor NBRC 12245.</title>
        <authorList>
            <person name="Komaki H."/>
            <person name="Tamura T."/>
        </authorList>
    </citation>
    <scope>NUCLEOTIDE SEQUENCE</scope>
    <source>
        <strain evidence="2">NBRC 12245</strain>
    </source>
</reference>
<comment type="caution">
    <text evidence="2">The sequence shown here is derived from an EMBL/GenBank/DDBJ whole genome shotgun (WGS) entry which is preliminary data.</text>
</comment>
<keyword evidence="3" id="KW-1185">Reference proteome</keyword>
<evidence type="ECO:0000313" key="3">
    <source>
        <dbReference type="Proteomes" id="UP000681340"/>
    </source>
</evidence>
<name>A0A919S3S6_9ACTN</name>
<dbReference type="Proteomes" id="UP000681340">
    <property type="component" value="Unassembled WGS sequence"/>
</dbReference>
<proteinExistence type="predicted"/>
<gene>
    <name evidence="2" type="ORF">Aau02nite_04620</name>
</gene>
<protein>
    <submittedName>
        <fullName evidence="2">Uncharacterized protein</fullName>
    </submittedName>
</protein>
<accession>A0A919S3S6</accession>